<dbReference type="GO" id="GO:0003677">
    <property type="term" value="F:DNA binding"/>
    <property type="evidence" value="ECO:0007669"/>
    <property type="project" value="InterPro"/>
</dbReference>
<dbReference type="InterPro" id="IPR001387">
    <property type="entry name" value="Cro/C1-type_HTH"/>
</dbReference>
<gene>
    <name evidence="2" type="ORF">SOIL9_68810</name>
</gene>
<feature type="domain" description="HTH cro/C1-type" evidence="1">
    <location>
        <begin position="8"/>
        <end position="62"/>
    </location>
</feature>
<dbReference type="RefSeq" id="WP_162665914.1">
    <property type="nucleotide sequence ID" value="NZ_LR593886.1"/>
</dbReference>
<keyword evidence="3" id="KW-1185">Reference proteome</keyword>
<dbReference type="PROSITE" id="PS50943">
    <property type="entry name" value="HTH_CROC1"/>
    <property type="match status" value="1"/>
</dbReference>
<dbReference type="SMART" id="SM00530">
    <property type="entry name" value="HTH_XRE"/>
    <property type="match status" value="1"/>
</dbReference>
<accession>A0A6P2CPJ9</accession>
<dbReference type="Pfam" id="PF13560">
    <property type="entry name" value="HTH_31"/>
    <property type="match status" value="1"/>
</dbReference>
<dbReference type="AlphaFoldDB" id="A0A6P2CPJ9"/>
<evidence type="ECO:0000259" key="1">
    <source>
        <dbReference type="PROSITE" id="PS50943"/>
    </source>
</evidence>
<dbReference type="KEGG" id="gms:SOIL9_68810"/>
<name>A0A6P2CPJ9_9BACT</name>
<dbReference type="InterPro" id="IPR010982">
    <property type="entry name" value="Lambda_DNA-bd_dom_sf"/>
</dbReference>
<sequence length="75" mass="8009">MTEFGTILQGLRANAGMTQQELARKVGMSVAGLARLEQGAGDPSWRTVLKLAHVLGVSLAVFDDLVSTSQKKPKK</sequence>
<protein>
    <submittedName>
        <fullName evidence="2">Xre family transcriptional regulator:: HTH_31</fullName>
    </submittedName>
</protein>
<reference evidence="2 3" key="1">
    <citation type="submission" date="2019-05" db="EMBL/GenBank/DDBJ databases">
        <authorList>
            <consortium name="Science for Life Laboratories"/>
        </authorList>
    </citation>
    <scope>NUCLEOTIDE SEQUENCE [LARGE SCALE GENOMIC DNA]</scope>
    <source>
        <strain evidence="2">Soil9</strain>
    </source>
</reference>
<dbReference type="CDD" id="cd00093">
    <property type="entry name" value="HTH_XRE"/>
    <property type="match status" value="1"/>
</dbReference>
<proteinExistence type="predicted"/>
<organism evidence="2 3">
    <name type="scientific">Gemmata massiliana</name>
    <dbReference type="NCBI Taxonomy" id="1210884"/>
    <lineage>
        <taxon>Bacteria</taxon>
        <taxon>Pseudomonadati</taxon>
        <taxon>Planctomycetota</taxon>
        <taxon>Planctomycetia</taxon>
        <taxon>Gemmatales</taxon>
        <taxon>Gemmataceae</taxon>
        <taxon>Gemmata</taxon>
    </lineage>
</organism>
<dbReference type="SUPFAM" id="SSF47413">
    <property type="entry name" value="lambda repressor-like DNA-binding domains"/>
    <property type="match status" value="1"/>
</dbReference>
<evidence type="ECO:0000313" key="2">
    <source>
        <dbReference type="EMBL" id="VTR90833.1"/>
    </source>
</evidence>
<evidence type="ECO:0000313" key="3">
    <source>
        <dbReference type="Proteomes" id="UP000464178"/>
    </source>
</evidence>
<dbReference type="Gene3D" id="1.10.260.40">
    <property type="entry name" value="lambda repressor-like DNA-binding domains"/>
    <property type="match status" value="1"/>
</dbReference>
<dbReference type="EMBL" id="LR593886">
    <property type="protein sequence ID" value="VTR90833.1"/>
    <property type="molecule type" value="Genomic_DNA"/>
</dbReference>
<dbReference type="Proteomes" id="UP000464178">
    <property type="component" value="Chromosome"/>
</dbReference>